<dbReference type="PROSITE" id="PS50977">
    <property type="entry name" value="HTH_TETR_2"/>
    <property type="match status" value="1"/>
</dbReference>
<dbReference type="Pfam" id="PF21935">
    <property type="entry name" value="TetR_C_45"/>
    <property type="match status" value="1"/>
</dbReference>
<dbReference type="PRINTS" id="PR00455">
    <property type="entry name" value="HTHTETR"/>
</dbReference>
<reference evidence="6 7" key="1">
    <citation type="submission" date="2018-12" db="EMBL/GenBank/DDBJ databases">
        <title>The whole draft genome of Streptomyce luteoverticillatus CGMCC 15060.</title>
        <authorList>
            <person name="Feng Z."/>
            <person name="Chen G."/>
            <person name="Zhang J."/>
            <person name="Zhu H."/>
            <person name="Yu X."/>
            <person name="Zhang W."/>
            <person name="Zhang X."/>
        </authorList>
    </citation>
    <scope>NUCLEOTIDE SEQUENCE [LARGE SCALE GENOMIC DNA]</scope>
    <source>
        <strain evidence="6 7">CGMCC 15060</strain>
    </source>
</reference>
<dbReference type="Pfam" id="PF00440">
    <property type="entry name" value="TetR_N"/>
    <property type="match status" value="1"/>
</dbReference>
<dbReference type="NCBIfam" id="NF041196">
    <property type="entry name" value="ScbR_bind_reg"/>
    <property type="match status" value="1"/>
</dbReference>
<dbReference type="Proteomes" id="UP000267900">
    <property type="component" value="Chromosome"/>
</dbReference>
<keyword evidence="2 4" id="KW-0238">DNA-binding</keyword>
<evidence type="ECO:0000256" key="3">
    <source>
        <dbReference type="ARBA" id="ARBA00023163"/>
    </source>
</evidence>
<feature type="domain" description="HTH tetR-type" evidence="5">
    <location>
        <begin position="36"/>
        <end position="96"/>
    </location>
</feature>
<dbReference type="InterPro" id="IPR050109">
    <property type="entry name" value="HTH-type_TetR-like_transc_reg"/>
</dbReference>
<accession>A0A3S9PKJ9</accession>
<feature type="DNA-binding region" description="H-T-H motif" evidence="4">
    <location>
        <begin position="59"/>
        <end position="78"/>
    </location>
</feature>
<keyword evidence="1" id="KW-0805">Transcription regulation</keyword>
<evidence type="ECO:0000256" key="1">
    <source>
        <dbReference type="ARBA" id="ARBA00023015"/>
    </source>
</evidence>
<dbReference type="InterPro" id="IPR009057">
    <property type="entry name" value="Homeodomain-like_sf"/>
</dbReference>
<dbReference type="SUPFAM" id="SSF48498">
    <property type="entry name" value="Tetracyclin repressor-like, C-terminal domain"/>
    <property type="match status" value="1"/>
</dbReference>
<evidence type="ECO:0000256" key="2">
    <source>
        <dbReference type="ARBA" id="ARBA00023125"/>
    </source>
</evidence>
<keyword evidence="7" id="KW-1185">Reference proteome</keyword>
<evidence type="ECO:0000313" key="7">
    <source>
        <dbReference type="Proteomes" id="UP000267900"/>
    </source>
</evidence>
<dbReference type="AlphaFoldDB" id="A0A3S9PKJ9"/>
<evidence type="ECO:0000256" key="4">
    <source>
        <dbReference type="PROSITE-ProRule" id="PRU00335"/>
    </source>
</evidence>
<dbReference type="InterPro" id="IPR001647">
    <property type="entry name" value="HTH_TetR"/>
</dbReference>
<dbReference type="InterPro" id="IPR036271">
    <property type="entry name" value="Tet_transcr_reg_TetR-rel_C_sf"/>
</dbReference>
<dbReference type="PANTHER" id="PTHR30055:SF234">
    <property type="entry name" value="HTH-TYPE TRANSCRIPTIONAL REGULATOR BETI"/>
    <property type="match status" value="1"/>
</dbReference>
<name>A0A3S9PKJ9_STRLT</name>
<dbReference type="InterPro" id="IPR047923">
    <property type="entry name" value="ArpA-like"/>
</dbReference>
<dbReference type="InterPro" id="IPR054126">
    <property type="entry name" value="CprB_TetR_C"/>
</dbReference>
<dbReference type="RefSeq" id="WP_126915414.1">
    <property type="nucleotide sequence ID" value="NZ_CP034587.1"/>
</dbReference>
<protein>
    <submittedName>
        <fullName evidence="6">TetR/AcrR family transcriptional regulator</fullName>
    </submittedName>
</protein>
<proteinExistence type="predicted"/>
<gene>
    <name evidence="6" type="ORF">EKH77_18290</name>
</gene>
<evidence type="ECO:0000259" key="5">
    <source>
        <dbReference type="PROSITE" id="PS50977"/>
    </source>
</evidence>
<organism evidence="6 7">
    <name type="scientific">Streptomyces luteoverticillatus</name>
    <name type="common">Streptoverticillium luteoverticillatus</name>
    <dbReference type="NCBI Taxonomy" id="66425"/>
    <lineage>
        <taxon>Bacteria</taxon>
        <taxon>Bacillati</taxon>
        <taxon>Actinomycetota</taxon>
        <taxon>Actinomycetes</taxon>
        <taxon>Kitasatosporales</taxon>
        <taxon>Streptomycetaceae</taxon>
        <taxon>Streptomyces</taxon>
    </lineage>
</organism>
<dbReference type="EMBL" id="CP034587">
    <property type="protein sequence ID" value="AZQ72900.1"/>
    <property type="molecule type" value="Genomic_DNA"/>
</dbReference>
<sequence>MVNEANDPAACTSATAFPARTIDCARGPAPKQDRSIRTKALVLRAAAELFAARGFRHTSVKDVADRVEMTKGAVYFHYPSKESLAVAVVEHHYARWPELLEEIREEGLSPLDTAAEMLNRAAVAFRDDVVVQAGARLQLERPEIDATLPTPYVDWTELLTGLLTAARDEGRLREGVEPAAAARSLVAGFFGMQHISDVLEHRADIVERWREVGGLMFFALRA</sequence>
<dbReference type="PANTHER" id="PTHR30055">
    <property type="entry name" value="HTH-TYPE TRANSCRIPTIONAL REGULATOR RUTR"/>
    <property type="match status" value="1"/>
</dbReference>
<dbReference type="SUPFAM" id="SSF46689">
    <property type="entry name" value="Homeodomain-like"/>
    <property type="match status" value="1"/>
</dbReference>
<dbReference type="GO" id="GO:0000976">
    <property type="term" value="F:transcription cis-regulatory region binding"/>
    <property type="evidence" value="ECO:0007669"/>
    <property type="project" value="TreeGrafter"/>
</dbReference>
<evidence type="ECO:0000313" key="6">
    <source>
        <dbReference type="EMBL" id="AZQ72900.1"/>
    </source>
</evidence>
<dbReference type="GO" id="GO:0003700">
    <property type="term" value="F:DNA-binding transcription factor activity"/>
    <property type="evidence" value="ECO:0007669"/>
    <property type="project" value="TreeGrafter"/>
</dbReference>
<dbReference type="OrthoDB" id="3237195at2"/>
<dbReference type="Gene3D" id="1.10.357.10">
    <property type="entry name" value="Tetracycline Repressor, domain 2"/>
    <property type="match status" value="1"/>
</dbReference>
<keyword evidence="3" id="KW-0804">Transcription</keyword>